<gene>
    <name evidence="2" type="ORF">E6A44_014190</name>
</gene>
<keyword evidence="1" id="KW-0732">Signal</keyword>
<dbReference type="RefSeq" id="WP_138723821.1">
    <property type="nucleotide sequence ID" value="NZ_SSHJ02000007.1"/>
</dbReference>
<keyword evidence="3" id="KW-1185">Reference proteome</keyword>
<reference evidence="2 3" key="1">
    <citation type="submission" date="2024-12" db="EMBL/GenBank/DDBJ databases">
        <authorList>
            <person name="Hu S."/>
        </authorList>
    </citation>
    <scope>NUCLEOTIDE SEQUENCE [LARGE SCALE GENOMIC DNA]</scope>
    <source>
        <strain evidence="2 3">THG-T11</strain>
    </source>
</reference>
<accession>A0ABW9J966</accession>
<dbReference type="Proteomes" id="UP001517247">
    <property type="component" value="Unassembled WGS sequence"/>
</dbReference>
<feature type="signal peptide" evidence="1">
    <location>
        <begin position="1"/>
        <end position="19"/>
    </location>
</feature>
<name>A0ABW9J966_9SPHI</name>
<sequence>MTKTPYLIFQLFLILTLNACNNPDEKTQDSQIWMVVQPQVELNRTTTAKVFFRARPDTGSIKVIQLENEADYALDGRQIENGLKSDGKNYYYAIEFTAGKLGNTALPLIEASIAGETYRSTKVPIQVVDKQTVDPSAVRLVLTADQSSYQQSDTISFTLDEYSKFAEMARFTPADMVKKGAPEALFAVIDEGNVDYKVGIVGFKAYIDAHFNVASFDWNVNHIDQKMASLDNSSYIQTQLFRMKAIAKKKGKFKIDRSRFEYKVYPHSEAFREEILSSEDLLRKRNRWTVQSNSLEIHVR</sequence>
<evidence type="ECO:0000313" key="2">
    <source>
        <dbReference type="EMBL" id="MFN0256735.1"/>
    </source>
</evidence>
<feature type="chain" id="PRO_5045970898" description="DUF4843 domain-containing protein" evidence="1">
    <location>
        <begin position="20"/>
        <end position="300"/>
    </location>
</feature>
<proteinExistence type="predicted"/>
<comment type="caution">
    <text evidence="2">The sequence shown here is derived from an EMBL/GenBank/DDBJ whole genome shotgun (WGS) entry which is preliminary data.</text>
</comment>
<organism evidence="2 3">
    <name type="scientific">Pedobacter ureilyticus</name>
    <dbReference type="NCBI Taxonomy" id="1393051"/>
    <lineage>
        <taxon>Bacteria</taxon>
        <taxon>Pseudomonadati</taxon>
        <taxon>Bacteroidota</taxon>
        <taxon>Sphingobacteriia</taxon>
        <taxon>Sphingobacteriales</taxon>
        <taxon>Sphingobacteriaceae</taxon>
        <taxon>Pedobacter</taxon>
    </lineage>
</organism>
<dbReference type="EMBL" id="SSHJ02000007">
    <property type="protein sequence ID" value="MFN0256735.1"/>
    <property type="molecule type" value="Genomic_DNA"/>
</dbReference>
<evidence type="ECO:0008006" key="4">
    <source>
        <dbReference type="Google" id="ProtNLM"/>
    </source>
</evidence>
<evidence type="ECO:0000256" key="1">
    <source>
        <dbReference type="SAM" id="SignalP"/>
    </source>
</evidence>
<evidence type="ECO:0000313" key="3">
    <source>
        <dbReference type="Proteomes" id="UP001517247"/>
    </source>
</evidence>
<protein>
    <recommendedName>
        <fullName evidence="4">DUF4843 domain-containing protein</fullName>
    </recommendedName>
</protein>